<proteinExistence type="predicted"/>
<accession>A0AAD7W426</accession>
<evidence type="ECO:0000313" key="2">
    <source>
        <dbReference type="EMBL" id="KAJ8378726.1"/>
    </source>
</evidence>
<dbReference type="EMBL" id="JAINUG010000313">
    <property type="protein sequence ID" value="KAJ8378726.1"/>
    <property type="molecule type" value="Genomic_DNA"/>
</dbReference>
<comment type="caution">
    <text evidence="2">The sequence shown here is derived from an EMBL/GenBank/DDBJ whole genome shotgun (WGS) entry which is preliminary data.</text>
</comment>
<protein>
    <submittedName>
        <fullName evidence="2">Uncharacterized protein</fullName>
    </submittedName>
</protein>
<feature type="compositionally biased region" description="Acidic residues" evidence="1">
    <location>
        <begin position="35"/>
        <end position="48"/>
    </location>
</feature>
<evidence type="ECO:0000313" key="3">
    <source>
        <dbReference type="Proteomes" id="UP001221898"/>
    </source>
</evidence>
<feature type="region of interest" description="Disordered" evidence="1">
    <location>
        <begin position="32"/>
        <end position="68"/>
    </location>
</feature>
<organism evidence="2 3">
    <name type="scientific">Aldrovandia affinis</name>
    <dbReference type="NCBI Taxonomy" id="143900"/>
    <lineage>
        <taxon>Eukaryota</taxon>
        <taxon>Metazoa</taxon>
        <taxon>Chordata</taxon>
        <taxon>Craniata</taxon>
        <taxon>Vertebrata</taxon>
        <taxon>Euteleostomi</taxon>
        <taxon>Actinopterygii</taxon>
        <taxon>Neopterygii</taxon>
        <taxon>Teleostei</taxon>
        <taxon>Notacanthiformes</taxon>
        <taxon>Halosauridae</taxon>
        <taxon>Aldrovandia</taxon>
    </lineage>
</organism>
<gene>
    <name evidence="2" type="ORF">AAFF_G00237040</name>
</gene>
<keyword evidence="3" id="KW-1185">Reference proteome</keyword>
<evidence type="ECO:0000256" key="1">
    <source>
        <dbReference type="SAM" id="MobiDB-lite"/>
    </source>
</evidence>
<reference evidence="2" key="1">
    <citation type="journal article" date="2023" name="Science">
        <title>Genome structures resolve the early diversification of teleost fishes.</title>
        <authorList>
            <person name="Parey E."/>
            <person name="Louis A."/>
            <person name="Montfort J."/>
            <person name="Bouchez O."/>
            <person name="Roques C."/>
            <person name="Iampietro C."/>
            <person name="Lluch J."/>
            <person name="Castinel A."/>
            <person name="Donnadieu C."/>
            <person name="Desvignes T."/>
            <person name="Floi Bucao C."/>
            <person name="Jouanno E."/>
            <person name="Wen M."/>
            <person name="Mejri S."/>
            <person name="Dirks R."/>
            <person name="Jansen H."/>
            <person name="Henkel C."/>
            <person name="Chen W.J."/>
            <person name="Zahm M."/>
            <person name="Cabau C."/>
            <person name="Klopp C."/>
            <person name="Thompson A.W."/>
            <person name="Robinson-Rechavi M."/>
            <person name="Braasch I."/>
            <person name="Lecointre G."/>
            <person name="Bobe J."/>
            <person name="Postlethwait J.H."/>
            <person name="Berthelot C."/>
            <person name="Roest Crollius H."/>
            <person name="Guiguen Y."/>
        </authorList>
    </citation>
    <scope>NUCLEOTIDE SEQUENCE</scope>
    <source>
        <strain evidence="2">NC1722</strain>
    </source>
</reference>
<dbReference type="Proteomes" id="UP001221898">
    <property type="component" value="Unassembled WGS sequence"/>
</dbReference>
<sequence length="127" mass="13717">MDTPDENCPVQEGIHSFSEEQTVVRFALELQQEKDLEEEGGGEVENEGDAGAGWEQLERGNGGSSGDDSHCPLDDLLLLPMRKTCISVVMGGSHDDYHPCCDCGCNSCSHREVVMVQTSNITLGKAC</sequence>
<name>A0AAD7W426_9TELE</name>
<dbReference type="AlphaFoldDB" id="A0AAD7W426"/>